<dbReference type="PANTHER" id="PTHR15715">
    <property type="entry name" value="CENTROSOMAL PROTEIN OF 170 KDA"/>
    <property type="match status" value="1"/>
</dbReference>
<feature type="coiled-coil region" evidence="1">
    <location>
        <begin position="313"/>
        <end position="375"/>
    </location>
</feature>
<evidence type="ECO:0000256" key="1">
    <source>
        <dbReference type="SAM" id="Coils"/>
    </source>
</evidence>
<evidence type="ECO:0008006" key="5">
    <source>
        <dbReference type="Google" id="ProtNLM"/>
    </source>
</evidence>
<protein>
    <recommendedName>
        <fullName evidence="5">Coiled-coil domain containing 136</fullName>
    </recommendedName>
</protein>
<reference evidence="3" key="2">
    <citation type="submission" date="2025-08" db="UniProtKB">
        <authorList>
            <consortium name="Ensembl"/>
        </authorList>
    </citation>
    <scope>IDENTIFICATION</scope>
    <source>
        <strain evidence="3">Glennie</strain>
    </source>
</reference>
<dbReference type="GeneTree" id="ENSGT00940000159122"/>
<accession>F7A544</accession>
<feature type="coiled-coil region" evidence="1">
    <location>
        <begin position="108"/>
        <end position="264"/>
    </location>
</feature>
<dbReference type="GO" id="GO:0002080">
    <property type="term" value="C:acrosomal membrane"/>
    <property type="evidence" value="ECO:0000318"/>
    <property type="project" value="GO_Central"/>
</dbReference>
<dbReference type="AlphaFoldDB" id="F7A544"/>
<dbReference type="PANTHER" id="PTHR15715:SF26">
    <property type="entry name" value="COILED-COIL DOMAIN-CONTAINING PROTEIN 136"/>
    <property type="match status" value="1"/>
</dbReference>
<evidence type="ECO:0000256" key="2">
    <source>
        <dbReference type="SAM" id="MobiDB-lite"/>
    </source>
</evidence>
<evidence type="ECO:0000313" key="4">
    <source>
        <dbReference type="Proteomes" id="UP000002279"/>
    </source>
</evidence>
<name>F7A544_ORNAN</name>
<reference evidence="3" key="3">
    <citation type="submission" date="2025-09" db="UniProtKB">
        <authorList>
            <consortium name="Ensembl"/>
        </authorList>
    </citation>
    <scope>IDENTIFICATION</scope>
    <source>
        <strain evidence="3">Glennie</strain>
    </source>
</reference>
<feature type="region of interest" description="Disordered" evidence="2">
    <location>
        <begin position="1"/>
        <end position="52"/>
    </location>
</feature>
<dbReference type="Bgee" id="ENSOANG00000011442">
    <property type="expression patterns" value="Expressed in testis and 4 other cell types or tissues"/>
</dbReference>
<gene>
    <name evidence="3" type="primary">CCDC136</name>
</gene>
<dbReference type="InParanoid" id="F7A544"/>
<organism evidence="3 4">
    <name type="scientific">Ornithorhynchus anatinus</name>
    <name type="common">Duckbill platypus</name>
    <dbReference type="NCBI Taxonomy" id="9258"/>
    <lineage>
        <taxon>Eukaryota</taxon>
        <taxon>Metazoa</taxon>
        <taxon>Chordata</taxon>
        <taxon>Craniata</taxon>
        <taxon>Vertebrata</taxon>
        <taxon>Euteleostomi</taxon>
        <taxon>Mammalia</taxon>
        <taxon>Monotremata</taxon>
        <taxon>Ornithorhynchidae</taxon>
        <taxon>Ornithorhynchus</taxon>
    </lineage>
</organism>
<dbReference type="InterPro" id="IPR051176">
    <property type="entry name" value="Cent_Immune-Sig_Mod"/>
</dbReference>
<reference evidence="3 4" key="1">
    <citation type="journal article" date="2008" name="Nature">
        <title>Genome analysis of the platypus reveals unique signatures of evolution.</title>
        <authorList>
            <person name="Warren W.C."/>
            <person name="Hillier L.W."/>
            <person name="Marshall Graves J.A."/>
            <person name="Birney E."/>
            <person name="Ponting C.P."/>
            <person name="Grutzner F."/>
            <person name="Belov K."/>
            <person name="Miller W."/>
            <person name="Clarke L."/>
            <person name="Chinwalla A.T."/>
            <person name="Yang S.P."/>
            <person name="Heger A."/>
            <person name="Locke D.P."/>
            <person name="Miethke P."/>
            <person name="Waters P.D."/>
            <person name="Veyrunes F."/>
            <person name="Fulton L."/>
            <person name="Fulton B."/>
            <person name="Graves T."/>
            <person name="Wallis J."/>
            <person name="Puente X.S."/>
            <person name="Lopez-Otin C."/>
            <person name="Ordonez G.R."/>
            <person name="Eichler E.E."/>
            <person name="Chen L."/>
            <person name="Cheng Z."/>
            <person name="Deakin J.E."/>
            <person name="Alsop A."/>
            <person name="Thompson K."/>
            <person name="Kirby P."/>
            <person name="Papenfuss A.T."/>
            <person name="Wakefield M.J."/>
            <person name="Olender T."/>
            <person name="Lancet D."/>
            <person name="Huttley G.A."/>
            <person name="Smit A.F."/>
            <person name="Pask A."/>
            <person name="Temple-Smith P."/>
            <person name="Batzer M.A."/>
            <person name="Walker J.A."/>
            <person name="Konkel M.K."/>
            <person name="Harris R.S."/>
            <person name="Whittington C.M."/>
            <person name="Wong E.S."/>
            <person name="Gemmell N.J."/>
            <person name="Buschiazzo E."/>
            <person name="Vargas Jentzsch I.M."/>
            <person name="Merkel A."/>
            <person name="Schmitz J."/>
            <person name="Zemann A."/>
            <person name="Churakov G."/>
            <person name="Kriegs J.O."/>
            <person name="Brosius J."/>
            <person name="Murchison E.P."/>
            <person name="Sachidanandam R."/>
            <person name="Smith C."/>
            <person name="Hannon G.J."/>
            <person name="Tsend-Ayush E."/>
            <person name="McMillan D."/>
            <person name="Attenborough R."/>
            <person name="Rens W."/>
            <person name="Ferguson-Smith M."/>
            <person name="Lefevre C.M."/>
            <person name="Sharp J.A."/>
            <person name="Nicholas K.R."/>
            <person name="Ray D.A."/>
            <person name="Kube M."/>
            <person name="Reinhardt R."/>
            <person name="Pringle T.H."/>
            <person name="Taylor J."/>
            <person name="Jones R.C."/>
            <person name="Nixon B."/>
            <person name="Dacheux J.L."/>
            <person name="Niwa H."/>
            <person name="Sekita Y."/>
            <person name="Huang X."/>
            <person name="Stark A."/>
            <person name="Kheradpour P."/>
            <person name="Kellis M."/>
            <person name="Flicek P."/>
            <person name="Chen Y."/>
            <person name="Webber C."/>
            <person name="Hardison R."/>
            <person name="Nelson J."/>
            <person name="Hallsworth-Pepin K."/>
            <person name="Delehaunty K."/>
            <person name="Markovic C."/>
            <person name="Minx P."/>
            <person name="Feng Y."/>
            <person name="Kremitzki C."/>
            <person name="Mitreva M."/>
            <person name="Glasscock J."/>
            <person name="Wylie T."/>
            <person name="Wohldmann P."/>
            <person name="Thiru P."/>
            <person name="Nhan M.N."/>
            <person name="Pohl C.S."/>
            <person name="Smith S.M."/>
            <person name="Hou S."/>
            <person name="Nefedov M."/>
            <person name="de Jong P.J."/>
            <person name="Renfree M.B."/>
            <person name="Mardis E.R."/>
            <person name="Wilson R.K."/>
        </authorList>
    </citation>
    <scope>NUCLEOTIDE SEQUENCE [LARGE SCALE GENOMIC DNA]</scope>
    <source>
        <strain evidence="3 4">Glennie</strain>
    </source>
</reference>
<dbReference type="OMA" id="MTQSENC"/>
<keyword evidence="1" id="KW-0175">Coiled coil</keyword>
<dbReference type="Proteomes" id="UP000002279">
    <property type="component" value="Chromosome 10"/>
</dbReference>
<dbReference type="HOGENOM" id="CLU_007247_0_0_1"/>
<proteinExistence type="predicted"/>
<keyword evidence="4" id="KW-1185">Reference proteome</keyword>
<dbReference type="eggNOG" id="ENOG502RZUE">
    <property type="taxonomic scope" value="Eukaryota"/>
</dbReference>
<dbReference type="Ensembl" id="ENSOANT00000018128.2">
    <property type="protein sequence ID" value="ENSOANP00000018125.2"/>
    <property type="gene ID" value="ENSOANG00000011442.4"/>
</dbReference>
<dbReference type="GO" id="GO:0001675">
    <property type="term" value="P:acrosome assembly"/>
    <property type="evidence" value="ECO:0000318"/>
    <property type="project" value="GO_Central"/>
</dbReference>
<dbReference type="STRING" id="9258.ENSOANP00000018125"/>
<feature type="compositionally biased region" description="Acidic residues" evidence="2">
    <location>
        <begin position="20"/>
        <end position="33"/>
    </location>
</feature>
<sequence length="419" mass="47781">MRPDGAEICLPGETILPALYEEEEEEEEEEEKEEQQLPQEGDGVGTLEDGKARELDLTEVELEQLRAQVLQLLTELEQTRALAGQHEDDSLELQGLLEDERMASAQQAETFSKQIQRLQGQLRSLREEITCLEEEKESELQEAEQELRLAHEEIQALRQAAEDAAAEHEGDVAILQEELCRLRAELARTESTREEYELEITTLRAEIQMKSGGRTESRVLTDVGVLQEELRQLRERCQILTEEYHSLQQSNGLLSEQLEELEAQRAVRAVESRQEPSPRKKMLTTGCQASEKELQVEMGLPKAREHQEDSEVEAALRQQLLGAEEQVQQMQGKCEELFTELQELQLQHQASQEEQSRLLEELRLCQDELHRLQNAQGPSATTQSLLGIWKPMVLLAIAAVAMYLLPNIQQQETDCCPTE</sequence>
<dbReference type="GO" id="GO:0007338">
    <property type="term" value="P:single fertilization"/>
    <property type="evidence" value="ECO:0000318"/>
    <property type="project" value="GO_Central"/>
</dbReference>
<evidence type="ECO:0000313" key="3">
    <source>
        <dbReference type="Ensembl" id="ENSOANP00000018125.2"/>
    </source>
</evidence>